<dbReference type="PROSITE" id="PS50293">
    <property type="entry name" value="TPR_REGION"/>
    <property type="match status" value="1"/>
</dbReference>
<dbReference type="RefSeq" id="WP_377655018.1">
    <property type="nucleotide sequence ID" value="NZ_JBHSJH010000003.1"/>
</dbReference>
<evidence type="ECO:0000313" key="4">
    <source>
        <dbReference type="EMBL" id="MFC4892898.1"/>
    </source>
</evidence>
<evidence type="ECO:0000256" key="3">
    <source>
        <dbReference type="SAM" id="SignalP"/>
    </source>
</evidence>
<dbReference type="InterPro" id="IPR019734">
    <property type="entry name" value="TPR_rpt"/>
</dbReference>
<dbReference type="InterPro" id="IPR011990">
    <property type="entry name" value="TPR-like_helical_dom_sf"/>
</dbReference>
<sequence length="139" mass="16005">MSLKKIFIGILFFMPCLVLANTWNDLWQTRDQQGMSYFNSDEYKEAANSFENDQWKGAANYKAGNYQQAYNEFKKDDSPVGLYNQGNALTQMGNYSEAIEAYKEAVKQRPDFEDAKNNLEIAKELEKEKDQNQNNGGDN</sequence>
<keyword evidence="3" id="KW-0732">Signal</keyword>
<reference evidence="5" key="1">
    <citation type="journal article" date="2019" name="Int. J. Syst. Evol. Microbiol.">
        <title>The Global Catalogue of Microorganisms (GCM) 10K type strain sequencing project: providing services to taxonomists for standard genome sequencing and annotation.</title>
        <authorList>
            <consortium name="The Broad Institute Genomics Platform"/>
            <consortium name="The Broad Institute Genome Sequencing Center for Infectious Disease"/>
            <person name="Wu L."/>
            <person name="Ma J."/>
        </authorList>
    </citation>
    <scope>NUCLEOTIDE SEQUENCE [LARGE SCALE GENOMIC DNA]</scope>
    <source>
        <strain evidence="5">CGMCC 1.13718</strain>
    </source>
</reference>
<dbReference type="PROSITE" id="PS50005">
    <property type="entry name" value="TPR"/>
    <property type="match status" value="1"/>
</dbReference>
<feature type="chain" id="PRO_5047342838" evidence="3">
    <location>
        <begin position="21"/>
        <end position="139"/>
    </location>
</feature>
<feature type="repeat" description="TPR" evidence="1">
    <location>
        <begin position="79"/>
        <end position="112"/>
    </location>
</feature>
<dbReference type="SMART" id="SM00028">
    <property type="entry name" value="TPR"/>
    <property type="match status" value="1"/>
</dbReference>
<protein>
    <submittedName>
        <fullName evidence="4">Tetratricopeptide repeat protein</fullName>
    </submittedName>
</protein>
<comment type="caution">
    <text evidence="4">The sequence shown here is derived from an EMBL/GenBank/DDBJ whole genome shotgun (WGS) entry which is preliminary data.</text>
</comment>
<organism evidence="4 5">
    <name type="scientific">Pseudofrancisella aestuarii</name>
    <dbReference type="NCBI Taxonomy" id="2670347"/>
    <lineage>
        <taxon>Bacteria</taxon>
        <taxon>Pseudomonadati</taxon>
        <taxon>Pseudomonadota</taxon>
        <taxon>Gammaproteobacteria</taxon>
        <taxon>Thiotrichales</taxon>
        <taxon>Francisellaceae</taxon>
        <taxon>Pseudofrancisella</taxon>
    </lineage>
</organism>
<dbReference type="EMBL" id="JBHSJH010000003">
    <property type="protein sequence ID" value="MFC4892898.1"/>
    <property type="molecule type" value="Genomic_DNA"/>
</dbReference>
<proteinExistence type="predicted"/>
<name>A0ABV9TCI3_9GAMM</name>
<dbReference type="Proteomes" id="UP001595926">
    <property type="component" value="Unassembled WGS sequence"/>
</dbReference>
<feature type="compositionally biased region" description="Basic and acidic residues" evidence="2">
    <location>
        <begin position="112"/>
        <end position="131"/>
    </location>
</feature>
<keyword evidence="5" id="KW-1185">Reference proteome</keyword>
<keyword evidence="1" id="KW-0802">TPR repeat</keyword>
<feature type="non-terminal residue" evidence="4">
    <location>
        <position position="139"/>
    </location>
</feature>
<evidence type="ECO:0000256" key="1">
    <source>
        <dbReference type="PROSITE-ProRule" id="PRU00339"/>
    </source>
</evidence>
<accession>A0ABV9TCI3</accession>
<dbReference type="Gene3D" id="1.25.40.10">
    <property type="entry name" value="Tetratricopeptide repeat domain"/>
    <property type="match status" value="1"/>
</dbReference>
<gene>
    <name evidence="4" type="ORF">ACFPDQ_07520</name>
</gene>
<dbReference type="Pfam" id="PF00515">
    <property type="entry name" value="TPR_1"/>
    <property type="match status" value="1"/>
</dbReference>
<feature type="signal peptide" evidence="3">
    <location>
        <begin position="1"/>
        <end position="20"/>
    </location>
</feature>
<feature type="region of interest" description="Disordered" evidence="2">
    <location>
        <begin position="112"/>
        <end position="139"/>
    </location>
</feature>
<evidence type="ECO:0000256" key="2">
    <source>
        <dbReference type="SAM" id="MobiDB-lite"/>
    </source>
</evidence>
<dbReference type="SUPFAM" id="SSF48452">
    <property type="entry name" value="TPR-like"/>
    <property type="match status" value="1"/>
</dbReference>
<evidence type="ECO:0000313" key="5">
    <source>
        <dbReference type="Proteomes" id="UP001595926"/>
    </source>
</evidence>